<dbReference type="GO" id="GO:0003677">
    <property type="term" value="F:DNA binding"/>
    <property type="evidence" value="ECO:0007669"/>
    <property type="project" value="UniProtKB-UniRule"/>
</dbReference>
<evidence type="ECO:0000259" key="7">
    <source>
        <dbReference type="PROSITE" id="PS51900"/>
    </source>
</evidence>
<dbReference type="Pfam" id="PF00589">
    <property type="entry name" value="Phage_integrase"/>
    <property type="match status" value="1"/>
</dbReference>
<feature type="domain" description="Core-binding (CB)" evidence="7">
    <location>
        <begin position="7"/>
        <end position="92"/>
    </location>
</feature>
<name>A0A1G1W0D0_9BACT</name>
<dbReference type="PANTHER" id="PTHR30349:SF41">
    <property type="entry name" value="INTEGRASE_RECOMBINASE PROTEIN MJ0367-RELATED"/>
    <property type="match status" value="1"/>
</dbReference>
<evidence type="ECO:0000256" key="4">
    <source>
        <dbReference type="ARBA" id="ARBA00023172"/>
    </source>
</evidence>
<accession>A0A1G1W0D0</accession>
<dbReference type="InterPro" id="IPR050090">
    <property type="entry name" value="Tyrosine_recombinase_XerCD"/>
</dbReference>
<dbReference type="STRING" id="1797593.A3A65_03515"/>
<comment type="similarity">
    <text evidence="1">Belongs to the 'phage' integrase family.</text>
</comment>
<dbReference type="InterPro" id="IPR010998">
    <property type="entry name" value="Integrase_recombinase_N"/>
</dbReference>
<dbReference type="PROSITE" id="PS51900">
    <property type="entry name" value="CB"/>
    <property type="match status" value="1"/>
</dbReference>
<feature type="domain" description="Tyr recombinase" evidence="6">
    <location>
        <begin position="113"/>
        <end position="289"/>
    </location>
</feature>
<dbReference type="Gene3D" id="1.10.150.130">
    <property type="match status" value="1"/>
</dbReference>
<evidence type="ECO:0008006" key="10">
    <source>
        <dbReference type="Google" id="ProtNLM"/>
    </source>
</evidence>
<reference evidence="8 9" key="1">
    <citation type="journal article" date="2016" name="Nat. Commun.">
        <title>Thousands of microbial genomes shed light on interconnected biogeochemical processes in an aquifer system.</title>
        <authorList>
            <person name="Anantharaman K."/>
            <person name="Brown C.T."/>
            <person name="Hug L.A."/>
            <person name="Sharon I."/>
            <person name="Castelle C.J."/>
            <person name="Probst A.J."/>
            <person name="Thomas B.C."/>
            <person name="Singh A."/>
            <person name="Wilkins M.J."/>
            <person name="Karaoz U."/>
            <person name="Brodie E.L."/>
            <person name="Williams K.H."/>
            <person name="Hubbard S.S."/>
            <person name="Banfield J.F."/>
        </authorList>
    </citation>
    <scope>NUCLEOTIDE SEQUENCE [LARGE SCALE GENOMIC DNA]</scope>
</reference>
<dbReference type="InterPro" id="IPR011010">
    <property type="entry name" value="DNA_brk_join_enz"/>
</dbReference>
<organism evidence="8 9">
    <name type="scientific">Candidatus Chisholmbacteria bacterium RIFCSPLOWO2_01_FULL_49_14</name>
    <dbReference type="NCBI Taxonomy" id="1797593"/>
    <lineage>
        <taxon>Bacteria</taxon>
        <taxon>Candidatus Chisholmiibacteriota</taxon>
    </lineage>
</organism>
<sequence>MENDGSQSPTKAREQFIEDLRNKNRATATILAYGKDIEQLIDFLEKLEVSSITAITADHIKAFTENLGKLNYTAKSVSRKINSIKSFFRFLKGKEYLELNPATNITHPHYEVKPPRVLSKMEYRALRDACRTDTRISAIVELLLQTGMRIGELANLKLEDVSIEKGAITIRAYESHGPRTIPLTKAARKSLESYLEERPKTRDKTLFVTKTGRPFLVRNIRAAIDRYFKLAGIQSARVNDLRHTFIAQQLVAGTPLVYISKLAGHKRLSTTEKYLKTINDKMEKDEVKLEEL</sequence>
<dbReference type="PANTHER" id="PTHR30349">
    <property type="entry name" value="PHAGE INTEGRASE-RELATED"/>
    <property type="match status" value="1"/>
</dbReference>
<gene>
    <name evidence="8" type="ORF">A3A65_03515</name>
</gene>
<keyword evidence="4" id="KW-0233">DNA recombination</keyword>
<evidence type="ECO:0000256" key="3">
    <source>
        <dbReference type="ARBA" id="ARBA00023125"/>
    </source>
</evidence>
<dbReference type="GO" id="GO:0006310">
    <property type="term" value="P:DNA recombination"/>
    <property type="evidence" value="ECO:0007669"/>
    <property type="project" value="UniProtKB-KW"/>
</dbReference>
<evidence type="ECO:0000313" key="9">
    <source>
        <dbReference type="Proteomes" id="UP000176723"/>
    </source>
</evidence>
<dbReference type="PROSITE" id="PS51898">
    <property type="entry name" value="TYR_RECOMBINASE"/>
    <property type="match status" value="1"/>
</dbReference>
<comment type="caution">
    <text evidence="8">The sequence shown here is derived from an EMBL/GenBank/DDBJ whole genome shotgun (WGS) entry which is preliminary data.</text>
</comment>
<dbReference type="InterPro" id="IPR013762">
    <property type="entry name" value="Integrase-like_cat_sf"/>
</dbReference>
<dbReference type="SUPFAM" id="SSF56349">
    <property type="entry name" value="DNA breaking-rejoining enzymes"/>
    <property type="match status" value="1"/>
</dbReference>
<evidence type="ECO:0000256" key="2">
    <source>
        <dbReference type="ARBA" id="ARBA00022908"/>
    </source>
</evidence>
<dbReference type="InterPro" id="IPR002104">
    <property type="entry name" value="Integrase_catalytic"/>
</dbReference>
<dbReference type="EMBL" id="MHCL01000016">
    <property type="protein sequence ID" value="OGY21128.1"/>
    <property type="molecule type" value="Genomic_DNA"/>
</dbReference>
<dbReference type="AlphaFoldDB" id="A0A1G1W0D0"/>
<dbReference type="Pfam" id="PF02899">
    <property type="entry name" value="Phage_int_SAM_1"/>
    <property type="match status" value="1"/>
</dbReference>
<evidence type="ECO:0000256" key="5">
    <source>
        <dbReference type="PROSITE-ProRule" id="PRU01248"/>
    </source>
</evidence>
<protein>
    <recommendedName>
        <fullName evidence="10">Tyrosine recombinase XerC</fullName>
    </recommendedName>
</protein>
<evidence type="ECO:0000313" key="8">
    <source>
        <dbReference type="EMBL" id="OGY21128.1"/>
    </source>
</evidence>
<evidence type="ECO:0000256" key="1">
    <source>
        <dbReference type="ARBA" id="ARBA00008857"/>
    </source>
</evidence>
<dbReference type="InterPro" id="IPR004107">
    <property type="entry name" value="Integrase_SAM-like_N"/>
</dbReference>
<keyword evidence="2" id="KW-0229">DNA integration</keyword>
<dbReference type="InterPro" id="IPR044068">
    <property type="entry name" value="CB"/>
</dbReference>
<evidence type="ECO:0000259" key="6">
    <source>
        <dbReference type="PROSITE" id="PS51898"/>
    </source>
</evidence>
<keyword evidence="3 5" id="KW-0238">DNA-binding</keyword>
<dbReference type="Gene3D" id="1.10.443.10">
    <property type="entry name" value="Intergrase catalytic core"/>
    <property type="match status" value="1"/>
</dbReference>
<dbReference type="GO" id="GO:0015074">
    <property type="term" value="P:DNA integration"/>
    <property type="evidence" value="ECO:0007669"/>
    <property type="project" value="UniProtKB-KW"/>
</dbReference>
<proteinExistence type="inferred from homology"/>
<dbReference type="Proteomes" id="UP000176723">
    <property type="component" value="Unassembled WGS sequence"/>
</dbReference>